<keyword evidence="2" id="KW-1185">Reference proteome</keyword>
<reference evidence="1 2" key="1">
    <citation type="journal article" date="2018" name="Sci. Rep.">
        <title>Genomic signatures of local adaptation to the degree of environmental predictability in rotifers.</title>
        <authorList>
            <person name="Franch-Gras L."/>
            <person name="Hahn C."/>
            <person name="Garcia-Roger E.M."/>
            <person name="Carmona M.J."/>
            <person name="Serra M."/>
            <person name="Gomez A."/>
        </authorList>
    </citation>
    <scope>NUCLEOTIDE SEQUENCE [LARGE SCALE GENOMIC DNA]</scope>
    <source>
        <strain evidence="1">HYR1</strain>
    </source>
</reference>
<organism evidence="1 2">
    <name type="scientific">Brachionus plicatilis</name>
    <name type="common">Marine rotifer</name>
    <name type="synonym">Brachionus muelleri</name>
    <dbReference type="NCBI Taxonomy" id="10195"/>
    <lineage>
        <taxon>Eukaryota</taxon>
        <taxon>Metazoa</taxon>
        <taxon>Spiralia</taxon>
        <taxon>Gnathifera</taxon>
        <taxon>Rotifera</taxon>
        <taxon>Eurotatoria</taxon>
        <taxon>Monogononta</taxon>
        <taxon>Pseudotrocha</taxon>
        <taxon>Ploima</taxon>
        <taxon>Brachionidae</taxon>
        <taxon>Brachionus</taxon>
    </lineage>
</organism>
<evidence type="ECO:0000313" key="2">
    <source>
        <dbReference type="Proteomes" id="UP000276133"/>
    </source>
</evidence>
<name>A0A3M7SFZ4_BRAPC</name>
<proteinExistence type="predicted"/>
<comment type="caution">
    <text evidence="1">The sequence shown here is derived from an EMBL/GenBank/DDBJ whole genome shotgun (WGS) entry which is preliminary data.</text>
</comment>
<sequence>MAKYNICLTNEQSSLDFTKKLIFTRLASFSPANIFIAQAESLHELGLLVKNTYESPTRLKLNKICISLSALKIHPFFNSFVNGSNSFKVWELSPLFGVEYKSFGKEISFTFDDFVPYTTLRSVKMKSRTVTFVSIDYKLNLIKSFNSKENFIFETLMQLIII</sequence>
<evidence type="ECO:0000313" key="1">
    <source>
        <dbReference type="EMBL" id="RNA34639.1"/>
    </source>
</evidence>
<dbReference type="AlphaFoldDB" id="A0A3M7SFZ4"/>
<dbReference type="EMBL" id="REGN01001442">
    <property type="protein sequence ID" value="RNA34639.1"/>
    <property type="molecule type" value="Genomic_DNA"/>
</dbReference>
<dbReference type="Proteomes" id="UP000276133">
    <property type="component" value="Unassembled WGS sequence"/>
</dbReference>
<protein>
    <submittedName>
        <fullName evidence="1">Uncharacterized protein</fullName>
    </submittedName>
</protein>
<gene>
    <name evidence="1" type="ORF">BpHYR1_046313</name>
</gene>
<accession>A0A3M7SFZ4</accession>